<organism evidence="2 3">
    <name type="scientific">Streptomyces andamanensis</name>
    <dbReference type="NCBI Taxonomy" id="1565035"/>
    <lineage>
        <taxon>Bacteria</taxon>
        <taxon>Bacillati</taxon>
        <taxon>Actinomycetota</taxon>
        <taxon>Actinomycetes</taxon>
        <taxon>Kitasatosporales</taxon>
        <taxon>Streptomycetaceae</taxon>
        <taxon>Streptomyces</taxon>
    </lineage>
</organism>
<sequence>MIDPEGAYWRRGIDAAQRWLRETGETASPVPDGGADLLEEMVGRALSVPVTYVTPAQWGAVGSYPLGAWLADQRRYYAAGTLEAARVAELEKLGMVWSVYTAWDDMLEVARSYADAHGHLVPPATAVWEGQPVGTWLKNQRAAARKAAVNAARRAAGETGGPSTGELPESRREVLEAIDAGWCPVWDAGWQRAYRLCQAHRGAGAPLPDSAGQVIVQGEDLGAWAAQRTEWERLMPAQQYLLETLGLEPAPAAEAEAARPVGRREAARAVNLAAARQFFEREGHLRVPRKHVEVLPDGTEIKLGAVVDNTRRRADKLTEEQRAVWTALGMRW</sequence>
<name>A0ABV8T753_9ACTN</name>
<dbReference type="RefSeq" id="WP_381736569.1">
    <property type="nucleotide sequence ID" value="NZ_JBHSDP010000003.1"/>
</dbReference>
<evidence type="ECO:0000259" key="1">
    <source>
        <dbReference type="Pfam" id="PF03457"/>
    </source>
</evidence>
<dbReference type="Gene3D" id="6.10.140.530">
    <property type="match status" value="2"/>
</dbReference>
<dbReference type="InterPro" id="IPR005114">
    <property type="entry name" value="Helicase_assoc"/>
</dbReference>
<gene>
    <name evidence="2" type="ORF">ACFPC0_01390</name>
</gene>
<feature type="domain" description="Helicase-associated" evidence="1">
    <location>
        <begin position="271"/>
        <end position="330"/>
    </location>
</feature>
<dbReference type="Pfam" id="PF03457">
    <property type="entry name" value="HA"/>
    <property type="match status" value="3"/>
</dbReference>
<proteinExistence type="predicted"/>
<dbReference type="EMBL" id="JBHSDP010000003">
    <property type="protein sequence ID" value="MFC4326504.1"/>
    <property type="molecule type" value="Genomic_DNA"/>
</dbReference>
<dbReference type="PANTHER" id="PTHR33418:SF1">
    <property type="entry name" value="HELICASE-ASSOCIATED DOMAIN-CONTAINING PROTEIN"/>
    <property type="match status" value="1"/>
</dbReference>
<dbReference type="Proteomes" id="UP001595824">
    <property type="component" value="Unassembled WGS sequence"/>
</dbReference>
<protein>
    <submittedName>
        <fullName evidence="2">Helicase associated domain-containing protein</fullName>
    </submittedName>
</protein>
<keyword evidence="3" id="KW-1185">Reference proteome</keyword>
<evidence type="ECO:0000313" key="2">
    <source>
        <dbReference type="EMBL" id="MFC4326504.1"/>
    </source>
</evidence>
<evidence type="ECO:0000313" key="3">
    <source>
        <dbReference type="Proteomes" id="UP001595824"/>
    </source>
</evidence>
<dbReference type="PANTHER" id="PTHR33418">
    <property type="entry name" value="HELICASE-ASSOCIATED"/>
    <property type="match status" value="1"/>
</dbReference>
<feature type="domain" description="Helicase-associated" evidence="1">
    <location>
        <begin position="102"/>
        <end position="179"/>
    </location>
</feature>
<feature type="domain" description="Helicase-associated" evidence="1">
    <location>
        <begin position="7"/>
        <end position="95"/>
    </location>
</feature>
<accession>A0ABV8T753</accession>
<comment type="caution">
    <text evidence="2">The sequence shown here is derived from an EMBL/GenBank/DDBJ whole genome shotgun (WGS) entry which is preliminary data.</text>
</comment>
<reference evidence="3" key="1">
    <citation type="journal article" date="2019" name="Int. J. Syst. Evol. Microbiol.">
        <title>The Global Catalogue of Microorganisms (GCM) 10K type strain sequencing project: providing services to taxonomists for standard genome sequencing and annotation.</title>
        <authorList>
            <consortium name="The Broad Institute Genomics Platform"/>
            <consortium name="The Broad Institute Genome Sequencing Center for Infectious Disease"/>
            <person name="Wu L."/>
            <person name="Ma J."/>
        </authorList>
    </citation>
    <scope>NUCLEOTIDE SEQUENCE [LARGE SCALE GENOMIC DNA]</scope>
    <source>
        <strain evidence="3">PCU 347</strain>
    </source>
</reference>